<evidence type="ECO:0000259" key="12">
    <source>
        <dbReference type="PROSITE" id="PS51721"/>
    </source>
</evidence>
<dbReference type="RefSeq" id="WP_330392362.1">
    <property type="nucleotide sequence ID" value="NZ_BAABFM010000061.1"/>
</dbReference>
<keyword evidence="4 10" id="KW-0699">rRNA-binding</keyword>
<evidence type="ECO:0000256" key="4">
    <source>
        <dbReference type="ARBA" id="ARBA00022730"/>
    </source>
</evidence>
<dbReference type="InterPro" id="IPR027417">
    <property type="entry name" value="P-loop_NTPase"/>
</dbReference>
<dbReference type="Proteomes" id="UP000198806">
    <property type="component" value="Unassembled WGS sequence"/>
</dbReference>
<feature type="binding site" evidence="10">
    <location>
        <position position="293"/>
    </location>
    <ligand>
        <name>Zn(2+)</name>
        <dbReference type="ChEBI" id="CHEBI:29105"/>
    </ligand>
</feature>
<dbReference type="HAMAP" id="MF_01820">
    <property type="entry name" value="GTPase_RsgA"/>
    <property type="match status" value="1"/>
</dbReference>
<keyword evidence="9 10" id="KW-0342">GTP-binding</keyword>
<dbReference type="NCBIfam" id="TIGR00157">
    <property type="entry name" value="ribosome small subunit-dependent GTPase A"/>
    <property type="match status" value="1"/>
</dbReference>
<evidence type="ECO:0000256" key="3">
    <source>
        <dbReference type="ARBA" id="ARBA00022723"/>
    </source>
</evidence>
<dbReference type="PANTHER" id="PTHR32120:SF10">
    <property type="entry name" value="SMALL RIBOSOMAL SUBUNIT BIOGENESIS GTPASE RSGA"/>
    <property type="match status" value="1"/>
</dbReference>
<sequence length="361" mass="41079">MINLKEYGFYDYFEKQINSEEKEEGIIPARVVSVQKESYKIVSEYGENNAKLKGSNFYQDSKYQIYPAVGDFVLIKPNSMGDDIIYRVLNRQSYFSRLNPTLRNNIASASEQIVAANFDYVFIMASLNHDFNIRRLERYLAAAWQSGGTPVVLLTKADLCNNYEDMVYQVKEIAPAVEVLAISALTGLGMEDLNRFLKPCKTLVFLGSSGIGKSSLVNALAKEQLMKVNIIREEDSKGHHTTTYRQLFKLENGVLIIDTPGMRELGMWDVEVGLGETFSDIEELTNQCRFHDCSHKAEPGCAVKEALENGTLTTERWKSYEKLLKESKYSAKKADFMKRMSKNNKNAMKLQHNPKIKYDGE</sequence>
<evidence type="ECO:0000313" key="13">
    <source>
        <dbReference type="EMBL" id="SFO14021.1"/>
    </source>
</evidence>
<protein>
    <recommendedName>
        <fullName evidence="10">Small ribosomal subunit biogenesis GTPase RsgA</fullName>
        <ecNumber evidence="10">3.6.1.-</ecNumber>
    </recommendedName>
</protein>
<comment type="similarity">
    <text evidence="10">Belongs to the TRAFAC class YlqF/YawG GTPase family. RsgA subfamily.</text>
</comment>
<dbReference type="Gene3D" id="1.10.40.50">
    <property type="entry name" value="Probable gtpase engc, domain 3"/>
    <property type="match status" value="1"/>
</dbReference>
<keyword evidence="3 10" id="KW-0479">Metal-binding</keyword>
<dbReference type="Pfam" id="PF03193">
    <property type="entry name" value="RsgA_GTPase"/>
    <property type="match status" value="1"/>
</dbReference>
<keyword evidence="6 10" id="KW-0378">Hydrolase</keyword>
<dbReference type="InterPro" id="IPR030378">
    <property type="entry name" value="G_CP_dom"/>
</dbReference>
<comment type="function">
    <text evidence="10">One of several proteins that assist in the late maturation steps of the functional core of the 30S ribosomal subunit. Helps release RbfA from mature subunits. May play a role in the assembly of ribosomal proteins into the subunit. Circularly permuted GTPase that catalyzes slow GTP hydrolysis, GTPase activity is stimulated by the 30S ribosomal subunit.</text>
</comment>
<evidence type="ECO:0000256" key="6">
    <source>
        <dbReference type="ARBA" id="ARBA00022801"/>
    </source>
</evidence>
<dbReference type="GO" id="GO:0046872">
    <property type="term" value="F:metal ion binding"/>
    <property type="evidence" value="ECO:0007669"/>
    <property type="project" value="UniProtKB-KW"/>
</dbReference>
<feature type="domain" description="EngC GTPase" evidence="11">
    <location>
        <begin position="116"/>
        <end position="263"/>
    </location>
</feature>
<evidence type="ECO:0000256" key="5">
    <source>
        <dbReference type="ARBA" id="ARBA00022741"/>
    </source>
</evidence>
<keyword evidence="7 10" id="KW-0862">Zinc</keyword>
<dbReference type="GO" id="GO:0042274">
    <property type="term" value="P:ribosomal small subunit biogenesis"/>
    <property type="evidence" value="ECO:0007669"/>
    <property type="project" value="UniProtKB-UniRule"/>
</dbReference>
<evidence type="ECO:0000256" key="10">
    <source>
        <dbReference type="HAMAP-Rule" id="MF_01820"/>
    </source>
</evidence>
<dbReference type="SUPFAM" id="SSF52540">
    <property type="entry name" value="P-loop containing nucleoside triphosphate hydrolases"/>
    <property type="match status" value="1"/>
</dbReference>
<keyword evidence="8 10" id="KW-0694">RNA-binding</keyword>
<dbReference type="Gene3D" id="3.40.50.300">
    <property type="entry name" value="P-loop containing nucleotide triphosphate hydrolases"/>
    <property type="match status" value="1"/>
</dbReference>
<keyword evidence="2 10" id="KW-0690">Ribosome biogenesis</keyword>
<evidence type="ECO:0000256" key="1">
    <source>
        <dbReference type="ARBA" id="ARBA00022490"/>
    </source>
</evidence>
<feature type="binding site" evidence="10">
    <location>
        <begin position="155"/>
        <end position="158"/>
    </location>
    <ligand>
        <name>GTP</name>
        <dbReference type="ChEBI" id="CHEBI:37565"/>
    </ligand>
</feature>
<comment type="cofactor">
    <cofactor evidence="10">
        <name>Zn(2+)</name>
        <dbReference type="ChEBI" id="CHEBI:29105"/>
    </cofactor>
    <text evidence="10">Binds 1 zinc ion per subunit.</text>
</comment>
<gene>
    <name evidence="10" type="primary">rsgA</name>
    <name evidence="13" type="ORF">SAMN04489757_110102</name>
</gene>
<feature type="binding site" evidence="10">
    <location>
        <position position="288"/>
    </location>
    <ligand>
        <name>Zn(2+)</name>
        <dbReference type="ChEBI" id="CHEBI:29105"/>
    </ligand>
</feature>
<feature type="domain" description="CP-type G" evidence="12">
    <location>
        <begin position="110"/>
        <end position="265"/>
    </location>
</feature>
<comment type="subcellular location">
    <subcellularLocation>
        <location evidence="10">Cytoplasm</location>
    </subcellularLocation>
</comment>
<dbReference type="GO" id="GO:0005737">
    <property type="term" value="C:cytoplasm"/>
    <property type="evidence" value="ECO:0007669"/>
    <property type="project" value="UniProtKB-SubCell"/>
</dbReference>
<organism evidence="13 14">
    <name type="scientific">Anaerocolumna aminovalerica</name>
    <dbReference type="NCBI Taxonomy" id="1527"/>
    <lineage>
        <taxon>Bacteria</taxon>
        <taxon>Bacillati</taxon>
        <taxon>Bacillota</taxon>
        <taxon>Clostridia</taxon>
        <taxon>Lachnospirales</taxon>
        <taxon>Lachnospiraceae</taxon>
        <taxon>Anaerocolumna</taxon>
    </lineage>
</organism>
<dbReference type="PROSITE" id="PS50936">
    <property type="entry name" value="ENGC_GTPASE"/>
    <property type="match status" value="1"/>
</dbReference>
<dbReference type="CDD" id="cd01854">
    <property type="entry name" value="YjeQ_EngC"/>
    <property type="match status" value="1"/>
</dbReference>
<keyword evidence="1 10" id="KW-0963">Cytoplasm</keyword>
<dbReference type="EMBL" id="FOWD01000010">
    <property type="protein sequence ID" value="SFO14021.1"/>
    <property type="molecule type" value="Genomic_DNA"/>
</dbReference>
<dbReference type="EC" id="3.6.1.-" evidence="10"/>
<evidence type="ECO:0000256" key="2">
    <source>
        <dbReference type="ARBA" id="ARBA00022517"/>
    </source>
</evidence>
<comment type="subunit">
    <text evidence="10">Monomer. Associates with 30S ribosomal subunit, binds 16S rRNA.</text>
</comment>
<dbReference type="GO" id="GO:0019843">
    <property type="term" value="F:rRNA binding"/>
    <property type="evidence" value="ECO:0007669"/>
    <property type="project" value="UniProtKB-KW"/>
</dbReference>
<evidence type="ECO:0000256" key="9">
    <source>
        <dbReference type="ARBA" id="ARBA00023134"/>
    </source>
</evidence>
<feature type="binding site" evidence="10">
    <location>
        <position position="295"/>
    </location>
    <ligand>
        <name>Zn(2+)</name>
        <dbReference type="ChEBI" id="CHEBI:29105"/>
    </ligand>
</feature>
<dbReference type="AlphaFoldDB" id="A0A1I5ESK0"/>
<evidence type="ECO:0000256" key="8">
    <source>
        <dbReference type="ARBA" id="ARBA00022884"/>
    </source>
</evidence>
<dbReference type="InterPro" id="IPR004881">
    <property type="entry name" value="Ribosome_biogen_GTPase_RsgA"/>
</dbReference>
<dbReference type="PROSITE" id="PS51721">
    <property type="entry name" value="G_CP"/>
    <property type="match status" value="1"/>
</dbReference>
<evidence type="ECO:0000313" key="14">
    <source>
        <dbReference type="Proteomes" id="UP000198806"/>
    </source>
</evidence>
<keyword evidence="5 10" id="KW-0547">Nucleotide-binding</keyword>
<feature type="binding site" evidence="10">
    <location>
        <begin position="207"/>
        <end position="215"/>
    </location>
    <ligand>
        <name>GTP</name>
        <dbReference type="ChEBI" id="CHEBI:37565"/>
    </ligand>
</feature>
<proteinExistence type="inferred from homology"/>
<evidence type="ECO:0000259" key="11">
    <source>
        <dbReference type="PROSITE" id="PS50936"/>
    </source>
</evidence>
<dbReference type="GO" id="GO:0005525">
    <property type="term" value="F:GTP binding"/>
    <property type="evidence" value="ECO:0007669"/>
    <property type="project" value="UniProtKB-UniRule"/>
</dbReference>
<reference evidence="13 14" key="1">
    <citation type="submission" date="2016-10" db="EMBL/GenBank/DDBJ databases">
        <authorList>
            <person name="de Groot N.N."/>
        </authorList>
    </citation>
    <scope>NUCLEOTIDE SEQUENCE [LARGE SCALE GENOMIC DNA]</scope>
    <source>
        <strain evidence="13 14">DSM 1283</strain>
    </source>
</reference>
<dbReference type="STRING" id="1527.SAMN04489757_110102"/>
<evidence type="ECO:0000256" key="7">
    <source>
        <dbReference type="ARBA" id="ARBA00022833"/>
    </source>
</evidence>
<dbReference type="InterPro" id="IPR010914">
    <property type="entry name" value="RsgA_GTPase_dom"/>
</dbReference>
<dbReference type="PANTHER" id="PTHR32120">
    <property type="entry name" value="SMALL RIBOSOMAL SUBUNIT BIOGENESIS GTPASE RSGA"/>
    <property type="match status" value="1"/>
</dbReference>
<name>A0A1I5ESK0_9FIRM</name>
<keyword evidence="14" id="KW-1185">Reference proteome</keyword>
<dbReference type="GO" id="GO:0003924">
    <property type="term" value="F:GTPase activity"/>
    <property type="evidence" value="ECO:0007669"/>
    <property type="project" value="UniProtKB-UniRule"/>
</dbReference>
<accession>A0A1I5ESK0</accession>
<feature type="binding site" evidence="10">
    <location>
        <position position="301"/>
    </location>
    <ligand>
        <name>Zn(2+)</name>
        <dbReference type="ChEBI" id="CHEBI:29105"/>
    </ligand>
</feature>